<dbReference type="Proteomes" id="UP000521748">
    <property type="component" value="Unassembled WGS sequence"/>
</dbReference>
<comment type="caution">
    <text evidence="2">The sequence shown here is derived from an EMBL/GenBank/DDBJ whole genome shotgun (WGS) entry which is preliminary data.</text>
</comment>
<dbReference type="SUPFAM" id="SSF55729">
    <property type="entry name" value="Acyl-CoA N-acyltransferases (Nat)"/>
    <property type="match status" value="1"/>
</dbReference>
<dbReference type="RefSeq" id="WP_179388355.1">
    <property type="nucleotide sequence ID" value="NZ_JACBYQ010000001.1"/>
</dbReference>
<keyword evidence="2" id="KW-0808">Transferase</keyword>
<dbReference type="EMBL" id="JACBYQ010000001">
    <property type="protein sequence ID" value="NYE94616.1"/>
    <property type="molecule type" value="Genomic_DNA"/>
</dbReference>
<accession>A0A7Y9LS60</accession>
<gene>
    <name evidence="2" type="ORF">FHU41_000837</name>
</gene>
<dbReference type="CDD" id="cd04301">
    <property type="entry name" value="NAT_SF"/>
    <property type="match status" value="1"/>
</dbReference>
<sequence length="109" mass="11753">MEIRIRPAELTDFQHLPEIESSADVLLEMPGLPAVSSSQEYQESLQTLVAEADGKLIGLARIEEVDGEAHLEQLSVRPEAAGQGAGLRQHEVELGLDGLGARVVMVARL</sequence>
<feature type="domain" description="N-acetyltransferase" evidence="1">
    <location>
        <begin position="3"/>
        <end position="109"/>
    </location>
</feature>
<dbReference type="InterPro" id="IPR000182">
    <property type="entry name" value="GNAT_dom"/>
</dbReference>
<evidence type="ECO:0000259" key="1">
    <source>
        <dbReference type="PROSITE" id="PS51186"/>
    </source>
</evidence>
<dbReference type="InterPro" id="IPR016181">
    <property type="entry name" value="Acyl_CoA_acyltransferase"/>
</dbReference>
<dbReference type="GO" id="GO:0016747">
    <property type="term" value="F:acyltransferase activity, transferring groups other than amino-acyl groups"/>
    <property type="evidence" value="ECO:0007669"/>
    <property type="project" value="InterPro"/>
</dbReference>
<reference evidence="2 3" key="1">
    <citation type="submission" date="2020-07" db="EMBL/GenBank/DDBJ databases">
        <title>Sequencing the genomes of 1000 actinobacteria strains.</title>
        <authorList>
            <person name="Klenk H.-P."/>
        </authorList>
    </citation>
    <scope>NUCLEOTIDE SEQUENCE [LARGE SCALE GENOMIC DNA]</scope>
    <source>
        <strain evidence="2 3">DSM 102047</strain>
    </source>
</reference>
<organism evidence="2 3">
    <name type="scientific">Psychromicrobium silvestre</name>
    <dbReference type="NCBI Taxonomy" id="1645614"/>
    <lineage>
        <taxon>Bacteria</taxon>
        <taxon>Bacillati</taxon>
        <taxon>Actinomycetota</taxon>
        <taxon>Actinomycetes</taxon>
        <taxon>Micrococcales</taxon>
        <taxon>Micrococcaceae</taxon>
        <taxon>Psychromicrobium</taxon>
    </lineage>
</organism>
<protein>
    <submittedName>
        <fullName evidence="2">N-acetylglutamate synthase-like GNAT family acetyltransferase</fullName>
    </submittedName>
</protein>
<name>A0A7Y9LS60_9MICC</name>
<dbReference type="Gene3D" id="3.40.630.30">
    <property type="match status" value="1"/>
</dbReference>
<evidence type="ECO:0000313" key="2">
    <source>
        <dbReference type="EMBL" id="NYE94616.1"/>
    </source>
</evidence>
<evidence type="ECO:0000313" key="3">
    <source>
        <dbReference type="Proteomes" id="UP000521748"/>
    </source>
</evidence>
<proteinExistence type="predicted"/>
<dbReference type="PROSITE" id="PS51186">
    <property type="entry name" value="GNAT"/>
    <property type="match status" value="1"/>
</dbReference>
<keyword evidence="3" id="KW-1185">Reference proteome</keyword>
<dbReference type="Pfam" id="PF00583">
    <property type="entry name" value="Acetyltransf_1"/>
    <property type="match status" value="1"/>
</dbReference>
<dbReference type="AlphaFoldDB" id="A0A7Y9LS60"/>